<dbReference type="Pfam" id="PF19480">
    <property type="entry name" value="DUF6016"/>
    <property type="match status" value="1"/>
</dbReference>
<gene>
    <name evidence="2" type="ORF">PCE31107_04317</name>
</gene>
<feature type="domain" description="Cupin fold metalloprotein WbuC cupin" evidence="1">
    <location>
        <begin position="55"/>
        <end position="133"/>
    </location>
</feature>
<dbReference type="InterPro" id="IPR011051">
    <property type="entry name" value="RmlC_Cupin_sf"/>
</dbReference>
<accession>A0A5E4Y656</accession>
<name>A0A5E4Y656_9BURK</name>
<dbReference type="InterPro" id="IPR046058">
    <property type="entry name" value="WbuC_cupin"/>
</dbReference>
<dbReference type="NCBIfam" id="TIGR04366">
    <property type="entry name" value="cupin_WbuC"/>
    <property type="match status" value="1"/>
</dbReference>
<organism evidence="2 3">
    <name type="scientific">Pandoraea cepalis</name>
    <dbReference type="NCBI Taxonomy" id="2508294"/>
    <lineage>
        <taxon>Bacteria</taxon>
        <taxon>Pseudomonadati</taxon>
        <taxon>Pseudomonadota</taxon>
        <taxon>Betaproteobacteria</taxon>
        <taxon>Burkholderiales</taxon>
        <taxon>Burkholderiaceae</taxon>
        <taxon>Pandoraea</taxon>
    </lineage>
</organism>
<dbReference type="Proteomes" id="UP000396788">
    <property type="component" value="Unassembled WGS sequence"/>
</dbReference>
<evidence type="ECO:0000313" key="3">
    <source>
        <dbReference type="Proteomes" id="UP000396788"/>
    </source>
</evidence>
<proteinExistence type="predicted"/>
<dbReference type="SUPFAM" id="SSF51182">
    <property type="entry name" value="RmlC-like cupins"/>
    <property type="match status" value="1"/>
</dbReference>
<evidence type="ECO:0000259" key="1">
    <source>
        <dbReference type="Pfam" id="PF19480"/>
    </source>
</evidence>
<dbReference type="EMBL" id="CABPRY010000015">
    <property type="protein sequence ID" value="VVE44136.1"/>
    <property type="molecule type" value="Genomic_DNA"/>
</dbReference>
<protein>
    <submittedName>
        <fullName evidence="2">Protein WbuC</fullName>
    </submittedName>
</protein>
<evidence type="ECO:0000313" key="2">
    <source>
        <dbReference type="EMBL" id="VVE44136.1"/>
    </source>
</evidence>
<sequence>MGAVKCEVKNPPTGGFFYGRAAIIDLLHSWPSPRCREGFIPQTPHDSPMKTLTFAALDALTQQAEQSPRARMNQNLHASLDDPIQRLAIAMEPATYIRPHLHRYTWELLTALRGCFVVLTFDEAGVVTDRKVLGEDTSVTETAQGTFHTVLSLDPGAVIFEVKHGPYRPFVESDYAGWSAPADTPEAAAFMEWVKTAQVGDRWAA</sequence>
<dbReference type="InterPro" id="IPR027565">
    <property type="entry name" value="Cupin_WbuC"/>
</dbReference>
<dbReference type="AlphaFoldDB" id="A0A5E4Y656"/>
<reference evidence="2 3" key="1">
    <citation type="submission" date="2019-08" db="EMBL/GenBank/DDBJ databases">
        <authorList>
            <person name="Peeters C."/>
        </authorList>
    </citation>
    <scope>NUCLEOTIDE SEQUENCE [LARGE SCALE GENOMIC DNA]</scope>
    <source>
        <strain evidence="2 3">LMG 31107</strain>
    </source>
</reference>
<dbReference type="CDD" id="cd07005">
    <property type="entry name" value="cupin_WbuC-like"/>
    <property type="match status" value="1"/>
</dbReference>